<keyword evidence="1" id="KW-0945">Host-virus interaction</keyword>
<dbReference type="EMBL" id="KV417286">
    <property type="protein sequence ID" value="KZO95920.1"/>
    <property type="molecule type" value="Genomic_DNA"/>
</dbReference>
<feature type="compositionally biased region" description="Polar residues" evidence="2">
    <location>
        <begin position="842"/>
        <end position="858"/>
    </location>
</feature>
<evidence type="ECO:0000313" key="3">
    <source>
        <dbReference type="EMBL" id="KZO95920.1"/>
    </source>
</evidence>
<dbReference type="OrthoDB" id="9972196at2759"/>
<dbReference type="PANTHER" id="PTHR13037:SF24">
    <property type="entry name" value="POLYCOMB PROTEIN PCL-RELATED"/>
    <property type="match status" value="1"/>
</dbReference>
<feature type="compositionally biased region" description="Low complexity" evidence="2">
    <location>
        <begin position="444"/>
        <end position="455"/>
    </location>
</feature>
<evidence type="ECO:0000256" key="2">
    <source>
        <dbReference type="SAM" id="MobiDB-lite"/>
    </source>
</evidence>
<feature type="compositionally biased region" description="Basic and acidic residues" evidence="2">
    <location>
        <begin position="81"/>
        <end position="93"/>
    </location>
</feature>
<feature type="compositionally biased region" description="Acidic residues" evidence="2">
    <location>
        <begin position="557"/>
        <end position="577"/>
    </location>
</feature>
<feature type="compositionally biased region" description="Pro residues" evidence="2">
    <location>
        <begin position="1057"/>
        <end position="1073"/>
    </location>
</feature>
<feature type="compositionally biased region" description="Low complexity" evidence="2">
    <location>
        <begin position="1232"/>
        <end position="1245"/>
    </location>
</feature>
<protein>
    <submittedName>
        <fullName evidence="3">Uncharacterized protein</fullName>
    </submittedName>
</protein>
<feature type="region of interest" description="Disordered" evidence="2">
    <location>
        <begin position="273"/>
        <end position="351"/>
    </location>
</feature>
<proteinExistence type="predicted"/>
<feature type="compositionally biased region" description="Polar residues" evidence="2">
    <location>
        <begin position="784"/>
        <end position="797"/>
    </location>
</feature>
<feature type="compositionally biased region" description="Low complexity" evidence="2">
    <location>
        <begin position="33"/>
        <end position="54"/>
    </location>
</feature>
<feature type="compositionally biased region" description="Low complexity" evidence="2">
    <location>
        <begin position="1139"/>
        <end position="1152"/>
    </location>
</feature>
<dbReference type="Proteomes" id="UP000076738">
    <property type="component" value="Unassembled WGS sequence"/>
</dbReference>
<feature type="region of interest" description="Disordered" evidence="2">
    <location>
        <begin position="1"/>
        <end position="93"/>
    </location>
</feature>
<feature type="region of interest" description="Disordered" evidence="2">
    <location>
        <begin position="1195"/>
        <end position="1333"/>
    </location>
</feature>
<feature type="region of interest" description="Disordered" evidence="2">
    <location>
        <begin position="408"/>
        <end position="865"/>
    </location>
</feature>
<feature type="compositionally biased region" description="Polar residues" evidence="2">
    <location>
        <begin position="1284"/>
        <end position="1308"/>
    </location>
</feature>
<dbReference type="PANTHER" id="PTHR13037">
    <property type="entry name" value="FORMIN"/>
    <property type="match status" value="1"/>
</dbReference>
<feature type="compositionally biased region" description="Low complexity" evidence="2">
    <location>
        <begin position="760"/>
        <end position="783"/>
    </location>
</feature>
<sequence>MILTASHTTSGPPHETVTRSSPHTRTHSRKRSTNQNSEGSSSTSSSHPSTQPSELFDHDMTSPSSSVPVSDGYDEAGVEQELTRNGKQMPRERQMLSVDMDMLGEEDELDDDTSRVTVTALTSRPMGGAPVSPARLAKLANAFGVSTPIPPGHDTQSPHQFGFSSHSHARASATRFLIHVIPPSSLAVDPSADAQLKRGALVPLHSTLKGQLGAVAKEYRLPSTSGMVLYLIQEDPDGPAAGVAGPRVSDEAWKLLWQPLLRMERDELVAAVTSPQSASVVSHSPVPSPPTTLHESPVDDASTSSPRAESRVLRPLNTSRSATVTPSPQKRAFPFASGKPSPLEQHENGRTRQDSIASLASVTSSRASRPSTALSVLQPPIVGKVEFDIERHKAPWFDIWLSRTRGRSAAPSPSPSFLNGPLPLQLPSRATSRANSRMGSRAVSSLGSRSPRSPLFKFDGDAPLPSPAMLRSDDGLLSPGNHNLMYESEPHSILPDTPYARESSESQPETPGEPEEAEYMHLEDEEADVTFLPDHENDLESAEEPIGEEEVSPRSEYEEDEDLEDEEEKHSGEEDELPAIPALSLNSDPLGDVFPPDGQTWSALRNSASSHMAQSAHSQRSSATSGMGLGIRMNGVPYSPSIHEHELTPEEPADTEELTPPSPSRFDEEGNGSGSGSGTDWDSTDDVEDVVSLWNAKHTPEVPITRAQLRDELRESLRQPITLVEVSRASREMEKDEVDTTGTLSPEPVHSPSTVTPGGSRPSSATHSRTTSTGTATAADSPTLVSSPESIQLQRASVSPRPAQPRRSAPPPPLQLAPSPLISDKIIEREEAEKDSPLSLAYLSTQWQSNPHRQSSVDSEADSLRASQIRMQRELDDIEKAYAQISPRQMSTTSFMDLNTSPDLNSSGSTPVFPGPGGKPAGLLVSGWPAIPVSPTVAQQGLNGLMAPGVFGSEDRPFAPATVSMETLKRARSAEEEGMNVSPDKKDRRSTKSPSIIIDHERNESIRSRDSSRFSEDSFVKGDIKTERKRSVMSMKSIRRLWKKGAQGSLQGVPEAESPPLPSPRSPIPPSPRQPVDLAGPRVSTSSSADSASDSHDKQRDSRLDNFRFGQDTRLSVRSPTPNAQVPSRIPPVPPIPQTDKTTSLRSTRTKSVLNKWASPKLRPGRGDYEDDAGVTINGRAVTISAPMHVIHGQADLRDARFASQHRAAPSPPQTATGSPPAPVPPPKHESGTAPASRPPRSSTPVRLPQESPATRPARQNSIRRKPVPGLDEVGEDGVVITHSPASSVSRTHHTGPSISASLLSQSVQEEDHPRPSMSSSTDDQLSPTELSHFEMVTPVGYAHIRSSPAF</sequence>
<feature type="compositionally biased region" description="Polar residues" evidence="2">
    <location>
        <begin position="1"/>
        <end position="11"/>
    </location>
</feature>
<feature type="compositionally biased region" description="Polar residues" evidence="2">
    <location>
        <begin position="1113"/>
        <end position="1125"/>
    </location>
</feature>
<feature type="compositionally biased region" description="Basic and acidic residues" evidence="2">
    <location>
        <begin position="1093"/>
        <end position="1106"/>
    </location>
</feature>
<feature type="compositionally biased region" description="Low complexity" evidence="2">
    <location>
        <begin position="273"/>
        <end position="285"/>
    </location>
</feature>
<accession>A0A167LQA5</accession>
<feature type="compositionally biased region" description="Polar residues" evidence="2">
    <location>
        <begin position="316"/>
        <end position="328"/>
    </location>
</feature>
<feature type="region of interest" description="Disordered" evidence="2">
    <location>
        <begin position="971"/>
        <end position="1171"/>
    </location>
</feature>
<feature type="compositionally biased region" description="Basic and acidic residues" evidence="2">
    <location>
        <begin position="825"/>
        <end position="836"/>
    </location>
</feature>
<feature type="compositionally biased region" description="Basic residues" evidence="2">
    <location>
        <begin position="22"/>
        <end position="32"/>
    </location>
</feature>
<feature type="compositionally biased region" description="Acidic residues" evidence="2">
    <location>
        <begin position="539"/>
        <end position="550"/>
    </location>
</feature>
<name>A0A167LQA5_CALVF</name>
<feature type="compositionally biased region" description="Polar residues" evidence="2">
    <location>
        <begin position="1317"/>
        <end position="1330"/>
    </location>
</feature>
<gene>
    <name evidence="3" type="ORF">CALVIDRAFT_598626</name>
</gene>
<feature type="compositionally biased region" description="Low complexity" evidence="2">
    <location>
        <begin position="607"/>
        <end position="625"/>
    </location>
</feature>
<feature type="compositionally biased region" description="Basic and acidic residues" evidence="2">
    <location>
        <begin position="708"/>
        <end position="717"/>
    </location>
</feature>
<evidence type="ECO:0000313" key="4">
    <source>
        <dbReference type="Proteomes" id="UP000076738"/>
    </source>
</evidence>
<keyword evidence="4" id="KW-1185">Reference proteome</keyword>
<feature type="compositionally biased region" description="Acidic residues" evidence="2">
    <location>
        <begin position="512"/>
        <end position="528"/>
    </location>
</feature>
<organism evidence="3 4">
    <name type="scientific">Calocera viscosa (strain TUFC12733)</name>
    <dbReference type="NCBI Taxonomy" id="1330018"/>
    <lineage>
        <taxon>Eukaryota</taxon>
        <taxon>Fungi</taxon>
        <taxon>Dikarya</taxon>
        <taxon>Basidiomycota</taxon>
        <taxon>Agaricomycotina</taxon>
        <taxon>Dacrymycetes</taxon>
        <taxon>Dacrymycetales</taxon>
        <taxon>Dacrymycetaceae</taxon>
        <taxon>Calocera</taxon>
    </lineage>
</organism>
<feature type="compositionally biased region" description="Basic and acidic residues" evidence="2">
    <location>
        <begin position="998"/>
        <end position="1030"/>
    </location>
</feature>
<evidence type="ECO:0000256" key="1">
    <source>
        <dbReference type="ARBA" id="ARBA00022581"/>
    </source>
</evidence>
<feature type="compositionally biased region" description="Polar residues" evidence="2">
    <location>
        <begin position="428"/>
        <end position="438"/>
    </location>
</feature>
<reference evidence="3 4" key="1">
    <citation type="journal article" date="2016" name="Mol. Biol. Evol.">
        <title>Comparative Genomics of Early-Diverging Mushroom-Forming Fungi Provides Insights into the Origins of Lignocellulose Decay Capabilities.</title>
        <authorList>
            <person name="Nagy L.G."/>
            <person name="Riley R."/>
            <person name="Tritt A."/>
            <person name="Adam C."/>
            <person name="Daum C."/>
            <person name="Floudas D."/>
            <person name="Sun H."/>
            <person name="Yadav J.S."/>
            <person name="Pangilinan J."/>
            <person name="Larsson K.H."/>
            <person name="Matsuura K."/>
            <person name="Barry K."/>
            <person name="Labutti K."/>
            <person name="Kuo R."/>
            <person name="Ohm R.A."/>
            <person name="Bhattacharya S.S."/>
            <person name="Shirouzu T."/>
            <person name="Yoshinaga Y."/>
            <person name="Martin F.M."/>
            <person name="Grigoriev I.V."/>
            <person name="Hibbett D.S."/>
        </authorList>
    </citation>
    <scope>NUCLEOTIDE SEQUENCE [LARGE SCALE GENOMIC DNA]</scope>
    <source>
        <strain evidence="3 4">TUFC12733</strain>
    </source>
</reference>